<keyword evidence="2" id="KW-1185">Reference proteome</keyword>
<sequence length="177" mass="20244">MAKNTDHTIQPKPNTATNFNVGFWNPDWEPIGKPEPRETTFTLTVYTPPRPPPKYLPAFLTREPLDTKPFHVIRANDPTPDYTQFEWRHLSDMPTKIVKVKAYRVPEALRCTHLDDSLVCHEGCYVLEKGGKEVRRFRCGRGECEGHVYCGHVKEDEEGVKCFGKKGGMLVCIEESP</sequence>
<dbReference type="EMBL" id="WJXW01000007">
    <property type="protein sequence ID" value="KAF9734586.1"/>
    <property type="molecule type" value="Genomic_DNA"/>
</dbReference>
<name>A0A9P6GF86_9PLEO</name>
<organism evidence="1 2">
    <name type="scientific">Paraphaeosphaeria minitans</name>
    <dbReference type="NCBI Taxonomy" id="565426"/>
    <lineage>
        <taxon>Eukaryota</taxon>
        <taxon>Fungi</taxon>
        <taxon>Dikarya</taxon>
        <taxon>Ascomycota</taxon>
        <taxon>Pezizomycotina</taxon>
        <taxon>Dothideomycetes</taxon>
        <taxon>Pleosporomycetidae</taxon>
        <taxon>Pleosporales</taxon>
        <taxon>Massarineae</taxon>
        <taxon>Didymosphaeriaceae</taxon>
        <taxon>Paraphaeosphaeria</taxon>
    </lineage>
</organism>
<dbReference type="OrthoDB" id="3787841at2759"/>
<protein>
    <submittedName>
        <fullName evidence="1">Uncharacterized protein</fullName>
    </submittedName>
</protein>
<dbReference type="Proteomes" id="UP000756921">
    <property type="component" value="Unassembled WGS sequence"/>
</dbReference>
<proteinExistence type="predicted"/>
<evidence type="ECO:0000313" key="1">
    <source>
        <dbReference type="EMBL" id="KAF9734586.1"/>
    </source>
</evidence>
<dbReference type="AlphaFoldDB" id="A0A9P6GF86"/>
<comment type="caution">
    <text evidence="1">The sequence shown here is derived from an EMBL/GenBank/DDBJ whole genome shotgun (WGS) entry which is preliminary data.</text>
</comment>
<accession>A0A9P6GF86</accession>
<evidence type="ECO:0000313" key="2">
    <source>
        <dbReference type="Proteomes" id="UP000756921"/>
    </source>
</evidence>
<gene>
    <name evidence="1" type="ORF">PMIN01_07489</name>
</gene>
<reference evidence="1" key="1">
    <citation type="journal article" date="2020" name="Mol. Plant Microbe Interact.">
        <title>Genome Sequence of the Biocontrol Agent Coniothyrium minitans strain Conio (IMI 134523).</title>
        <authorList>
            <person name="Patel D."/>
            <person name="Shittu T.A."/>
            <person name="Baroncelli R."/>
            <person name="Muthumeenakshi S."/>
            <person name="Osborne T.H."/>
            <person name="Janganan T.K."/>
            <person name="Sreenivasaprasad S."/>
        </authorList>
    </citation>
    <scope>NUCLEOTIDE SEQUENCE</scope>
    <source>
        <strain evidence="1">Conio</strain>
    </source>
</reference>